<dbReference type="Proteomes" id="UP000010880">
    <property type="component" value="Chromosome"/>
</dbReference>
<dbReference type="InterPro" id="IPR052948">
    <property type="entry name" value="Low_temp-induced_all0457"/>
</dbReference>
<evidence type="ECO:0008006" key="3">
    <source>
        <dbReference type="Google" id="ProtNLM"/>
    </source>
</evidence>
<dbReference type="PANTHER" id="PTHR36109">
    <property type="entry name" value="MEMBRANE PROTEIN-RELATED"/>
    <property type="match status" value="1"/>
</dbReference>
<dbReference type="OrthoDB" id="514402at2"/>
<dbReference type="KEGG" id="hhl:Halha_0485"/>
<dbReference type="eggNOG" id="COG4572">
    <property type="taxonomic scope" value="Bacteria"/>
</dbReference>
<evidence type="ECO:0000313" key="2">
    <source>
        <dbReference type="Proteomes" id="UP000010880"/>
    </source>
</evidence>
<evidence type="ECO:0000313" key="1">
    <source>
        <dbReference type="EMBL" id="AGB40461.1"/>
    </source>
</evidence>
<dbReference type="AlphaFoldDB" id="L0K619"/>
<dbReference type="EMBL" id="CP003359">
    <property type="protein sequence ID" value="AGB40461.1"/>
    <property type="molecule type" value="Genomic_DNA"/>
</dbReference>
<accession>L0K619</accession>
<protein>
    <recommendedName>
        <fullName evidence="3">General stress protein 17M-like domain-containing protein</fullName>
    </recommendedName>
</protein>
<dbReference type="RefSeq" id="WP_015326187.1">
    <property type="nucleotide sequence ID" value="NC_019978.1"/>
</dbReference>
<sequence>MTKFTVGGDKDMSTVLGVFNNESEANNAVNKMKDKGISEDKISLVAKQNKDADIEAGAEMTGTDQNLADGSVTGGALGGAAGILAGAGLLTIPGAGPFLAAGPLAAGLTGAASGGVAGGLVDYGLDQQAGQRYAKRVEEGKILVAAEGTDETRINDVADILRKEGAKDVATH</sequence>
<organism evidence="1 2">
    <name type="scientific">Halobacteroides halobius (strain ATCC 35273 / DSM 5150 / MD-1)</name>
    <dbReference type="NCBI Taxonomy" id="748449"/>
    <lineage>
        <taxon>Bacteria</taxon>
        <taxon>Bacillati</taxon>
        <taxon>Bacillota</taxon>
        <taxon>Clostridia</taxon>
        <taxon>Halanaerobiales</taxon>
        <taxon>Halobacteroidaceae</taxon>
        <taxon>Halobacteroides</taxon>
    </lineage>
</organism>
<dbReference type="STRING" id="748449.Halha_0485"/>
<gene>
    <name evidence="1" type="ordered locus">Halha_0485</name>
</gene>
<name>L0K619_HALHC</name>
<dbReference type="PANTHER" id="PTHR36109:SF2">
    <property type="entry name" value="MEMBRANE PROTEIN"/>
    <property type="match status" value="1"/>
</dbReference>
<reference evidence="2" key="1">
    <citation type="submission" date="2012-02" db="EMBL/GenBank/DDBJ databases">
        <title>The complete genome of Halobacteroides halobius DSM 5150.</title>
        <authorList>
            <person name="Lucas S."/>
            <person name="Copeland A."/>
            <person name="Lapidus A."/>
            <person name="Glavina del Rio T."/>
            <person name="Dalin E."/>
            <person name="Tice H."/>
            <person name="Bruce D."/>
            <person name="Goodwin L."/>
            <person name="Pitluck S."/>
            <person name="Peters L."/>
            <person name="Mikhailova N."/>
            <person name="Gu W."/>
            <person name="Kyrpides N."/>
            <person name="Mavromatis K."/>
            <person name="Ivanova N."/>
            <person name="Brettin T."/>
            <person name="Detter J.C."/>
            <person name="Han C."/>
            <person name="Larimer F."/>
            <person name="Land M."/>
            <person name="Hauser L."/>
            <person name="Markowitz V."/>
            <person name="Cheng J.-F."/>
            <person name="Hugenholtz P."/>
            <person name="Woyke T."/>
            <person name="Wu D."/>
            <person name="Tindall B."/>
            <person name="Pomrenke H."/>
            <person name="Brambilla E."/>
            <person name="Klenk H.-P."/>
            <person name="Eisen J.A."/>
        </authorList>
    </citation>
    <scope>NUCLEOTIDE SEQUENCE [LARGE SCALE GENOMIC DNA]</scope>
    <source>
        <strain evidence="2">ATCC 35273 / DSM 5150 / MD-1</strain>
    </source>
</reference>
<dbReference type="HOGENOM" id="CLU_083853_2_1_9"/>
<proteinExistence type="predicted"/>
<keyword evidence="2" id="KW-1185">Reference proteome</keyword>